<feature type="region of interest" description="Disordered" evidence="1">
    <location>
        <begin position="649"/>
        <end position="671"/>
    </location>
</feature>
<keyword evidence="4" id="KW-1185">Reference proteome</keyword>
<dbReference type="AlphaFoldDB" id="A0AAP0CVV2"/>
<reference evidence="3 4" key="1">
    <citation type="submission" date="2024-04" db="EMBL/GenBank/DDBJ databases">
        <title>The reference genome of an endangered Asteraceae, Deinandra increscens subsp. villosa, native to the Central Coast of California.</title>
        <authorList>
            <person name="Guilliams M."/>
            <person name="Hasenstab-Lehman K."/>
            <person name="Meyer R."/>
            <person name="Mcevoy S."/>
        </authorList>
    </citation>
    <scope>NUCLEOTIDE SEQUENCE [LARGE SCALE GENOMIC DNA]</scope>
    <source>
        <tissue evidence="3">Leaf</tissue>
    </source>
</reference>
<name>A0AAP0CVV2_9ASTR</name>
<evidence type="ECO:0000259" key="2">
    <source>
        <dbReference type="PROSITE" id="PS50090"/>
    </source>
</evidence>
<comment type="caution">
    <text evidence="3">The sequence shown here is derived from an EMBL/GenBank/DDBJ whole genome shotgun (WGS) entry which is preliminary data.</text>
</comment>
<feature type="domain" description="Myb-like" evidence="2">
    <location>
        <begin position="509"/>
        <end position="557"/>
    </location>
</feature>
<accession>A0AAP0CVV2</accession>
<sequence length="694" mass="77660">MIGSKVVLTYKRKRLSSRPGLGFENECPGQTHGCQTLEVLKAQVKEEEEVLTHESDRRDPKKLNQCALYNGESNVLQKCEYCHYLYDVKGQLPLNEDNDGKKLCSSCVEQQNRLSTLEKVGNSCEDTMKVKESGFPLITFSRRSRQKKNVDGTPMQKKSTFVEKYDLVTVKRSVSTMDNGCLLDHSMDLIGNNSTPRYCNASPEKKTIEDVDLCDVGSLSIPKIEMYVFVNLNAQFCYTLPLSRSHNVLTSVLADFSSEKSTNEELTTGCCILKDTSLKAESSGKSPMDTISYDKDESLKVSQSLVFAADESRVISSGDIESARIIIDKKRDEGSLDYLDLSKPPPELSGLVDCNLTLECSSNGQPCNNISENHRESTDSTSRSHSIEFPCRSGVLDQRMGETSLSQVHCVPPNHSTMWGPSVSIGQCQTSKRNFLQLFPEDRVNDILPPRNPSNLKPLHSTCSTPIQHMVGAQYPIDSVSLMRHKMMLDNILSKARAVKSKLEHQNVWSEEELDFLWIGVRRHGMGSWDAILRDPRLHFSSWRSPRELAERWEEEQSNLLRTKPTKKTNPVLVQEPQLSLGFRGRSTLDPFLVNAPKANLNLPHWLREAVSFPPLRPVEQGGVPSVSYTGHSGLMQWINQPFCGSNRKMGTTDKSGPELQPISGVTHPISKPDEVIVIESDASSEETLSDNQC</sequence>
<dbReference type="Gene3D" id="1.10.10.60">
    <property type="entry name" value="Homeodomain-like"/>
    <property type="match status" value="1"/>
</dbReference>
<organism evidence="3 4">
    <name type="scientific">Deinandra increscens subsp. villosa</name>
    <dbReference type="NCBI Taxonomy" id="3103831"/>
    <lineage>
        <taxon>Eukaryota</taxon>
        <taxon>Viridiplantae</taxon>
        <taxon>Streptophyta</taxon>
        <taxon>Embryophyta</taxon>
        <taxon>Tracheophyta</taxon>
        <taxon>Spermatophyta</taxon>
        <taxon>Magnoliopsida</taxon>
        <taxon>eudicotyledons</taxon>
        <taxon>Gunneridae</taxon>
        <taxon>Pentapetalae</taxon>
        <taxon>asterids</taxon>
        <taxon>campanulids</taxon>
        <taxon>Asterales</taxon>
        <taxon>Asteraceae</taxon>
        <taxon>Asteroideae</taxon>
        <taxon>Heliantheae alliance</taxon>
        <taxon>Madieae</taxon>
        <taxon>Madiinae</taxon>
        <taxon>Deinandra</taxon>
    </lineage>
</organism>
<feature type="region of interest" description="Disordered" evidence="1">
    <location>
        <begin position="368"/>
        <end position="387"/>
    </location>
</feature>
<evidence type="ECO:0000313" key="4">
    <source>
        <dbReference type="Proteomes" id="UP001408789"/>
    </source>
</evidence>
<dbReference type="Proteomes" id="UP001408789">
    <property type="component" value="Unassembled WGS sequence"/>
</dbReference>
<evidence type="ECO:0000313" key="3">
    <source>
        <dbReference type="EMBL" id="KAK9063081.1"/>
    </source>
</evidence>
<protein>
    <recommendedName>
        <fullName evidence="2">Myb-like domain-containing protein</fullName>
    </recommendedName>
</protein>
<gene>
    <name evidence="3" type="ORF">SSX86_016951</name>
</gene>
<dbReference type="PROSITE" id="PS50090">
    <property type="entry name" value="MYB_LIKE"/>
    <property type="match status" value="1"/>
</dbReference>
<proteinExistence type="predicted"/>
<dbReference type="InterPro" id="IPR001005">
    <property type="entry name" value="SANT/Myb"/>
</dbReference>
<dbReference type="SUPFAM" id="SSF46689">
    <property type="entry name" value="Homeodomain-like"/>
    <property type="match status" value="1"/>
</dbReference>
<dbReference type="CDD" id="cd11660">
    <property type="entry name" value="SANT_TRF"/>
    <property type="match status" value="1"/>
</dbReference>
<dbReference type="EMBL" id="JBCNJP010000018">
    <property type="protein sequence ID" value="KAK9063081.1"/>
    <property type="molecule type" value="Genomic_DNA"/>
</dbReference>
<evidence type="ECO:0000256" key="1">
    <source>
        <dbReference type="SAM" id="MobiDB-lite"/>
    </source>
</evidence>
<dbReference type="InterPro" id="IPR009057">
    <property type="entry name" value="Homeodomain-like_sf"/>
</dbReference>